<protein>
    <submittedName>
        <fullName evidence="2">Uncharacterized protein</fullName>
    </submittedName>
</protein>
<comment type="caution">
    <text evidence="2">The sequence shown here is derived from an EMBL/GenBank/DDBJ whole genome shotgun (WGS) entry which is preliminary data.</text>
</comment>
<gene>
    <name evidence="2" type="ORF">LCGC14_2472970</name>
</gene>
<feature type="non-terminal residue" evidence="2">
    <location>
        <position position="1"/>
    </location>
</feature>
<reference evidence="2" key="1">
    <citation type="journal article" date="2015" name="Nature">
        <title>Complex archaea that bridge the gap between prokaryotes and eukaryotes.</title>
        <authorList>
            <person name="Spang A."/>
            <person name="Saw J.H."/>
            <person name="Jorgensen S.L."/>
            <person name="Zaremba-Niedzwiedzka K."/>
            <person name="Martijn J."/>
            <person name="Lind A.E."/>
            <person name="van Eijk R."/>
            <person name="Schleper C."/>
            <person name="Guy L."/>
            <person name="Ettema T.J."/>
        </authorList>
    </citation>
    <scope>NUCLEOTIDE SEQUENCE</scope>
</reference>
<organism evidence="2">
    <name type="scientific">marine sediment metagenome</name>
    <dbReference type="NCBI Taxonomy" id="412755"/>
    <lineage>
        <taxon>unclassified sequences</taxon>
        <taxon>metagenomes</taxon>
        <taxon>ecological metagenomes</taxon>
    </lineage>
</organism>
<accession>A0A0F9E3S5</accession>
<proteinExistence type="predicted"/>
<dbReference type="EMBL" id="LAZR01038773">
    <property type="protein sequence ID" value="KKL18693.1"/>
    <property type="molecule type" value="Genomic_DNA"/>
</dbReference>
<sequence length="392" mass="43406">RDIQLLAFLKIYTEAVMPNFCTVALVAIVVSTTAAMASANSREACASIVSHLGYPVDDYRFEESGIFSMEQHHFGTLTCYINIANEFDSLYRGDSPIAEDGYFGTEVLAERDRLITEFETSVAAAKEIRRAAIEAARSEFRRTEEARTQERDTVLESLRVSSEPSFAGQDTTVTENLEAAEEQPSVADMDNPDIVEGTPQVPSPLREDGSSNEASRMYVVADRLTRRTCPSTACGTVGTLMLREAVEVLEERQGWARTTRPYDASCVNDISEYVDNGNARCDATNGIVDGMFAEWVSLNFLENERPEDPADTASAEEELVAQSDDFRTFRAEFAEAARDLIKQGRCSESDFAEMGGWLSSPSRGDGVYFTYCGGLHVDNRLYLDVRTGEVFQ</sequence>
<dbReference type="AlphaFoldDB" id="A0A0F9E3S5"/>
<name>A0A0F9E3S5_9ZZZZ</name>
<evidence type="ECO:0000313" key="2">
    <source>
        <dbReference type="EMBL" id="KKL18693.1"/>
    </source>
</evidence>
<evidence type="ECO:0000256" key="1">
    <source>
        <dbReference type="SAM" id="MobiDB-lite"/>
    </source>
</evidence>
<feature type="region of interest" description="Disordered" evidence="1">
    <location>
        <begin position="180"/>
        <end position="213"/>
    </location>
</feature>